<keyword evidence="2" id="KW-1185">Reference proteome</keyword>
<proteinExistence type="predicted"/>
<accession>A0ABY4EUV3</accession>
<evidence type="ECO:0000313" key="2">
    <source>
        <dbReference type="Proteomes" id="UP000831787"/>
    </source>
</evidence>
<organism evidence="1 2">
    <name type="scientific">Halobacillus salinarum</name>
    <dbReference type="NCBI Taxonomy" id="2932257"/>
    <lineage>
        <taxon>Bacteria</taxon>
        <taxon>Bacillati</taxon>
        <taxon>Bacillota</taxon>
        <taxon>Bacilli</taxon>
        <taxon>Bacillales</taxon>
        <taxon>Bacillaceae</taxon>
        <taxon>Halobacillus</taxon>
    </lineage>
</organism>
<name>A0ABY4EUV3_9BACI</name>
<reference evidence="1 2" key="1">
    <citation type="submission" date="2022-04" db="EMBL/GenBank/DDBJ databases">
        <title>Halobacillus sp. isolated from saltern.</title>
        <authorList>
            <person name="Won M."/>
            <person name="Lee C.-M."/>
            <person name="Woen H.-Y."/>
            <person name="Kwon S.-W."/>
        </authorList>
    </citation>
    <scope>NUCLEOTIDE SEQUENCE [LARGE SCALE GENOMIC DNA]</scope>
    <source>
        <strain evidence="1 2">SSBR10-3</strain>
    </source>
</reference>
<gene>
    <name evidence="1" type="ORF">MUN89_08400</name>
</gene>
<dbReference type="Proteomes" id="UP000831787">
    <property type="component" value="Chromosome"/>
</dbReference>
<dbReference type="RefSeq" id="WP_244712859.1">
    <property type="nucleotide sequence ID" value="NZ_CP095073.1"/>
</dbReference>
<dbReference type="EMBL" id="CP095073">
    <property type="protein sequence ID" value="UOQ45926.1"/>
    <property type="molecule type" value="Genomic_DNA"/>
</dbReference>
<evidence type="ECO:0000313" key="1">
    <source>
        <dbReference type="EMBL" id="UOQ45926.1"/>
    </source>
</evidence>
<sequence length="48" mass="5594">MAEKYVVYYQTSSGVVKKEPIFATHKEKARENYLKNNPKAKITHILLL</sequence>
<protein>
    <submittedName>
        <fullName evidence="1">Uncharacterized protein</fullName>
    </submittedName>
</protein>